<dbReference type="SUPFAM" id="SSF55785">
    <property type="entry name" value="PYP-like sensor domain (PAS domain)"/>
    <property type="match status" value="1"/>
</dbReference>
<evidence type="ECO:0000313" key="6">
    <source>
        <dbReference type="EMBL" id="MUG73276.1"/>
    </source>
</evidence>
<dbReference type="SUPFAM" id="SSF55073">
    <property type="entry name" value="Nucleotide cyclase"/>
    <property type="match status" value="1"/>
</dbReference>
<dbReference type="Proteomes" id="UP000450917">
    <property type="component" value="Unassembled WGS sequence"/>
</dbReference>
<dbReference type="InterPro" id="IPR035965">
    <property type="entry name" value="PAS-like_dom_sf"/>
</dbReference>
<feature type="domain" description="EAL" evidence="4">
    <location>
        <begin position="386"/>
        <end position="639"/>
    </location>
</feature>
<dbReference type="InterPro" id="IPR001633">
    <property type="entry name" value="EAL_dom"/>
</dbReference>
<dbReference type="InterPro" id="IPR035919">
    <property type="entry name" value="EAL_sf"/>
</dbReference>
<gene>
    <name evidence="6" type="ORF">GNP93_21825</name>
</gene>
<dbReference type="Pfam" id="PF00990">
    <property type="entry name" value="GGDEF"/>
    <property type="match status" value="1"/>
</dbReference>
<protein>
    <submittedName>
        <fullName evidence="6">EAL domain-containing protein</fullName>
    </submittedName>
</protein>
<dbReference type="InterPro" id="IPR029787">
    <property type="entry name" value="Nucleotide_cyclase"/>
</dbReference>
<dbReference type="CDD" id="cd01948">
    <property type="entry name" value="EAL"/>
    <property type="match status" value="1"/>
</dbReference>
<keyword evidence="1" id="KW-1133">Transmembrane helix</keyword>
<dbReference type="PANTHER" id="PTHR44757">
    <property type="entry name" value="DIGUANYLATE CYCLASE DGCP"/>
    <property type="match status" value="1"/>
</dbReference>
<dbReference type="InterPro" id="IPR000160">
    <property type="entry name" value="GGDEF_dom"/>
</dbReference>
<feature type="domain" description="PAC" evidence="3">
    <location>
        <begin position="158"/>
        <end position="209"/>
    </location>
</feature>
<feature type="transmembrane region" description="Helical" evidence="1">
    <location>
        <begin position="16"/>
        <end position="35"/>
    </location>
</feature>
<dbReference type="Gene3D" id="3.30.70.270">
    <property type="match status" value="1"/>
</dbReference>
<evidence type="ECO:0000259" key="4">
    <source>
        <dbReference type="PROSITE" id="PS50883"/>
    </source>
</evidence>
<dbReference type="NCBIfam" id="TIGR00229">
    <property type="entry name" value="sensory_box"/>
    <property type="match status" value="1"/>
</dbReference>
<dbReference type="CDD" id="cd01949">
    <property type="entry name" value="GGDEF"/>
    <property type="match status" value="1"/>
</dbReference>
<dbReference type="SUPFAM" id="SSF141868">
    <property type="entry name" value="EAL domain-like"/>
    <property type="match status" value="1"/>
</dbReference>
<dbReference type="InterPro" id="IPR000700">
    <property type="entry name" value="PAS-assoc_C"/>
</dbReference>
<evidence type="ECO:0000256" key="1">
    <source>
        <dbReference type="SAM" id="Phobius"/>
    </source>
</evidence>
<dbReference type="Pfam" id="PF13426">
    <property type="entry name" value="PAS_9"/>
    <property type="match status" value="1"/>
</dbReference>
<dbReference type="InterPro" id="IPR052155">
    <property type="entry name" value="Biofilm_reg_signaling"/>
</dbReference>
<dbReference type="SMART" id="SM00267">
    <property type="entry name" value="GGDEF"/>
    <property type="match status" value="1"/>
</dbReference>
<keyword evidence="7" id="KW-1185">Reference proteome</keyword>
<evidence type="ECO:0000259" key="3">
    <source>
        <dbReference type="PROSITE" id="PS50113"/>
    </source>
</evidence>
<dbReference type="PROSITE" id="PS50883">
    <property type="entry name" value="EAL"/>
    <property type="match status" value="1"/>
</dbReference>
<dbReference type="Pfam" id="PF00563">
    <property type="entry name" value="EAL"/>
    <property type="match status" value="1"/>
</dbReference>
<dbReference type="AlphaFoldDB" id="A0A7X2ZFM8"/>
<keyword evidence="1" id="KW-0812">Transmembrane</keyword>
<dbReference type="PROSITE" id="PS50112">
    <property type="entry name" value="PAS"/>
    <property type="match status" value="1"/>
</dbReference>
<dbReference type="Gene3D" id="3.20.20.450">
    <property type="entry name" value="EAL domain"/>
    <property type="match status" value="1"/>
</dbReference>
<proteinExistence type="predicted"/>
<reference evidence="6 7" key="1">
    <citation type="submission" date="2019-11" db="EMBL/GenBank/DDBJ databases">
        <title>Draft genome sequences of five Paenibacillus species of dairy origin.</title>
        <authorList>
            <person name="Olajide A.M."/>
            <person name="Chen S."/>
            <person name="Lapointe G."/>
        </authorList>
    </citation>
    <scope>NUCLEOTIDE SEQUENCE [LARGE SCALE GENOMIC DNA]</scope>
    <source>
        <strain evidence="6 7">2CS3</strain>
    </source>
</reference>
<dbReference type="CDD" id="cd00130">
    <property type="entry name" value="PAS"/>
    <property type="match status" value="1"/>
</dbReference>
<dbReference type="PANTHER" id="PTHR44757:SF2">
    <property type="entry name" value="BIOFILM ARCHITECTURE MAINTENANCE PROTEIN MBAA"/>
    <property type="match status" value="1"/>
</dbReference>
<dbReference type="FunFam" id="3.20.20.450:FF:000001">
    <property type="entry name" value="Cyclic di-GMP phosphodiesterase yahA"/>
    <property type="match status" value="1"/>
</dbReference>
<dbReference type="SMART" id="SM00091">
    <property type="entry name" value="PAS"/>
    <property type="match status" value="1"/>
</dbReference>
<evidence type="ECO:0000259" key="5">
    <source>
        <dbReference type="PROSITE" id="PS50887"/>
    </source>
</evidence>
<organism evidence="6 7">
    <name type="scientific">Paenibacillus validus</name>
    <dbReference type="NCBI Taxonomy" id="44253"/>
    <lineage>
        <taxon>Bacteria</taxon>
        <taxon>Bacillati</taxon>
        <taxon>Bacillota</taxon>
        <taxon>Bacilli</taxon>
        <taxon>Bacillales</taxon>
        <taxon>Paenibacillaceae</taxon>
        <taxon>Paenibacillus</taxon>
    </lineage>
</organism>
<comment type="caution">
    <text evidence="6">The sequence shown here is derived from an EMBL/GenBank/DDBJ whole genome shotgun (WGS) entry which is preliminary data.</text>
</comment>
<dbReference type="NCBIfam" id="TIGR00254">
    <property type="entry name" value="GGDEF"/>
    <property type="match status" value="1"/>
</dbReference>
<dbReference type="EMBL" id="WNZX01000023">
    <property type="protein sequence ID" value="MUG73276.1"/>
    <property type="molecule type" value="Genomic_DNA"/>
</dbReference>
<dbReference type="InterPro" id="IPR043128">
    <property type="entry name" value="Rev_trsase/Diguanyl_cyclase"/>
</dbReference>
<sequence length="639" mass="71335">MSRTNEAGNAIYRHQYGRYFIVVLGFAGMSFLASVFLPPPIVWLFSGVTLFSALGFWRMSAAPAAGHLSAGQTPGPLQAVQEAQEQLEVLGALYAHNPSGIAILDGQGCVVRLNPSAEQMLGYREDELKGRSIAEFLASDRIKTAATLFAEVLKGTPRSFKSAVIHKEGYRVDLDTTAVPIKSGAGVKGILVISTDMTAARRSEEQIRHMAYYDDMTGLPNRRLFVQQLESAMAAITISHNRLAVFFIDIDRFKMVNDGFGHDYGDMLLLQVAERFTRCLSENDFMARTEGDEFALFFNGLAPGNEIEQVSVIADSLTGVLEEPFMLEQYQVNITASIGITLVSEDERSVEEVMKCADMALTRAKEKGRNNYQLFNSQMKSASLEKLTMEQELRRAIAKDELVLYYQPQMDIASQRIVGFEALVRWAHPERGIVSPGHFIPFAEESGLIVPIGEWVLKEACRQNKHWQEQGYSPPPVSVNLSTRQFLQHNLTGKVAEVLELTGLDAAQLELEITESSTMDVEYSIDQLHELKNLGVTISIDDFGTGYSSLSYLKKFPIDKLKIDQSFVRDIMTDPNDAAIVASIIAMTRHMKLKVIAEGVETEEQLQFLYHNRCDEIQGYYFSPPLSVEAAELLMKERM</sequence>
<name>A0A7X2ZFM8_9BACL</name>
<dbReference type="PROSITE" id="PS50887">
    <property type="entry name" value="GGDEF"/>
    <property type="match status" value="1"/>
</dbReference>
<dbReference type="PROSITE" id="PS50113">
    <property type="entry name" value="PAC"/>
    <property type="match status" value="1"/>
</dbReference>
<evidence type="ECO:0000259" key="2">
    <source>
        <dbReference type="PROSITE" id="PS50112"/>
    </source>
</evidence>
<feature type="domain" description="PAS" evidence="2">
    <location>
        <begin position="86"/>
        <end position="156"/>
    </location>
</feature>
<dbReference type="Gene3D" id="3.30.450.20">
    <property type="entry name" value="PAS domain"/>
    <property type="match status" value="1"/>
</dbReference>
<dbReference type="InterPro" id="IPR000014">
    <property type="entry name" value="PAS"/>
</dbReference>
<keyword evidence="1" id="KW-0472">Membrane</keyword>
<feature type="domain" description="GGDEF" evidence="5">
    <location>
        <begin position="241"/>
        <end position="377"/>
    </location>
</feature>
<accession>A0A7X2ZFM8</accession>
<dbReference type="SMART" id="SM00052">
    <property type="entry name" value="EAL"/>
    <property type="match status" value="1"/>
</dbReference>
<evidence type="ECO:0000313" key="7">
    <source>
        <dbReference type="Proteomes" id="UP000450917"/>
    </source>
</evidence>
<dbReference type="RefSeq" id="WP_155615514.1">
    <property type="nucleotide sequence ID" value="NZ_WNZX01000023.1"/>
</dbReference>